<feature type="chain" id="PRO_5008533017" description="Outer membrane protein beta-barrel domain-containing protein" evidence="1">
    <location>
        <begin position="22"/>
        <end position="239"/>
    </location>
</feature>
<dbReference type="AlphaFoldDB" id="A0A1B1YS75"/>
<dbReference type="OrthoDB" id="9793561at2"/>
<dbReference type="RefSeq" id="WP_068803203.1">
    <property type="nucleotide sequence ID" value="NZ_CP014671.1"/>
</dbReference>
<dbReference type="EMBL" id="CP014671">
    <property type="protein sequence ID" value="ANX03654.1"/>
    <property type="molecule type" value="Genomic_DNA"/>
</dbReference>
<accession>A0A1B1YS75</accession>
<sequence>MKQVILTTLAAAGLLAATAAAADITGNVGLTTDYVFRGISQTDEKPAIQGGLDYAHSSGAYAGVWASNVDFNDGDQAQIEIDLYAGMTGKIDDLGWKFGGVYYNYPGVADSSGLKYDYWEFGPTLTYPIGSATASLLVLWSPNFYNETGKGLYSELGLSAPVGSFTLGGTFGHQDIERNAKFGTTDYNNWSVYASTTVAGIGLKLAYTDTELSKSECFGGGAFGDWCGGRAVFSVSKAL</sequence>
<evidence type="ECO:0000313" key="3">
    <source>
        <dbReference type="Proteomes" id="UP000092952"/>
    </source>
</evidence>
<organism evidence="2 3">
    <name type="scientific">Immundisolibacter cernigliae</name>
    <dbReference type="NCBI Taxonomy" id="1810504"/>
    <lineage>
        <taxon>Bacteria</taxon>
        <taxon>Pseudomonadati</taxon>
        <taxon>Pseudomonadota</taxon>
        <taxon>Gammaproteobacteria</taxon>
        <taxon>Immundisolibacterales</taxon>
        <taxon>Immundisolibacteraceae</taxon>
        <taxon>Immundisolibacter</taxon>
    </lineage>
</organism>
<evidence type="ECO:0000256" key="1">
    <source>
        <dbReference type="SAM" id="SignalP"/>
    </source>
</evidence>
<keyword evidence="1" id="KW-0732">Signal</keyword>
<feature type="signal peptide" evidence="1">
    <location>
        <begin position="1"/>
        <end position="21"/>
    </location>
</feature>
<name>A0A1B1YS75_9GAMM</name>
<protein>
    <recommendedName>
        <fullName evidence="4">Outer membrane protein beta-barrel domain-containing protein</fullName>
    </recommendedName>
</protein>
<evidence type="ECO:0000313" key="2">
    <source>
        <dbReference type="EMBL" id="ANX03654.1"/>
    </source>
</evidence>
<dbReference type="KEGG" id="gbi:PG2T_05235"/>
<dbReference type="Pfam" id="PF09694">
    <property type="entry name" value="Gcw_chp"/>
    <property type="match status" value="1"/>
</dbReference>
<dbReference type="InterPro" id="IPR010239">
    <property type="entry name" value="CHP02001"/>
</dbReference>
<dbReference type="NCBIfam" id="TIGR02001">
    <property type="entry name" value="gcw_chp"/>
    <property type="match status" value="1"/>
</dbReference>
<proteinExistence type="predicted"/>
<dbReference type="InParanoid" id="A0A1B1YS75"/>
<keyword evidence="3" id="KW-1185">Reference proteome</keyword>
<evidence type="ECO:0008006" key="4">
    <source>
        <dbReference type="Google" id="ProtNLM"/>
    </source>
</evidence>
<dbReference type="STRING" id="1810504.PG2T_05235"/>
<dbReference type="Proteomes" id="UP000092952">
    <property type="component" value="Chromosome"/>
</dbReference>
<gene>
    <name evidence="2" type="ORF">PG2T_05235</name>
</gene>
<reference evidence="3" key="1">
    <citation type="submission" date="2016-03" db="EMBL/GenBank/DDBJ databases">
        <title>Complete genome sequence of Solimmundus cernigliae, representing a novel lineage of polycyclic aromatic hydrocarbon degraders within the Gammaproteobacteria.</title>
        <authorList>
            <person name="Singleton D.R."/>
            <person name="Dickey A.N."/>
            <person name="Scholl E.H."/>
            <person name="Wright F.A."/>
            <person name="Aitken M.D."/>
        </authorList>
    </citation>
    <scope>NUCLEOTIDE SEQUENCE [LARGE SCALE GENOMIC DNA]</scope>
    <source>
        <strain evidence="3">TR3.2</strain>
    </source>
</reference>